<protein>
    <submittedName>
        <fullName evidence="2">Uncharacterized protein</fullName>
    </submittedName>
</protein>
<sequence>MISTSIDTPALIDTPSSLTSDEKQGEPLSLHNSGSLVASPFESLHVVNTASPTNDWQQNHLRLYPGLTHAQPYLCPGRDGNAADYTLSRDSRNVPGLLDARQWSPSTGVAAPYMASGTRLPLAFMLESRVSPGVPFATNGTPTHRIAPEPRVLPHSQAIQHSNPGTSHHHASLGINATLPPSHLSLGYHFAHQPDRPALATGNISIPSSSGPAGDVRSFSRNEQQAPIVIYRPPEKQSSRGRQAQRACAINIEGVWIDEDDLYAGARQGSGIISVHECQWAKSSDPCGMWIIGTRSCVGAHISKWHPQNRVDSRVRCLWDGCTTRKTMLTGSINRHVLTVHLEEAFHCQGCNQEFSRKDVYNKHLESSEVCREAGAGIVYGTERREIDTRQVLQRGFSGDAIRHAGR</sequence>
<dbReference type="OrthoDB" id="2676372at2759"/>
<dbReference type="Proteomes" id="UP000683000">
    <property type="component" value="Unassembled WGS sequence"/>
</dbReference>
<keyword evidence="3" id="KW-1185">Reference proteome</keyword>
<evidence type="ECO:0000256" key="1">
    <source>
        <dbReference type="SAM" id="MobiDB-lite"/>
    </source>
</evidence>
<evidence type="ECO:0000313" key="3">
    <source>
        <dbReference type="Proteomes" id="UP000683000"/>
    </source>
</evidence>
<gene>
    <name evidence="2" type="ORF">JVT61DRAFT_769</name>
</gene>
<dbReference type="AlphaFoldDB" id="A0A8I3AE02"/>
<feature type="region of interest" description="Disordered" evidence="1">
    <location>
        <begin position="1"/>
        <end position="34"/>
    </location>
</feature>
<proteinExistence type="predicted"/>
<comment type="caution">
    <text evidence="2">The sequence shown here is derived from an EMBL/GenBank/DDBJ whole genome shotgun (WGS) entry which is preliminary data.</text>
</comment>
<dbReference type="EMBL" id="JAGFBS010000001">
    <property type="protein sequence ID" value="KAG6382126.1"/>
    <property type="molecule type" value="Genomic_DNA"/>
</dbReference>
<accession>A0A8I3AE02</accession>
<reference evidence="2" key="1">
    <citation type="submission" date="2021-03" db="EMBL/GenBank/DDBJ databases">
        <title>Evolutionary innovations through gain and loss of genes in the ectomycorrhizal Boletales.</title>
        <authorList>
            <person name="Wu G."/>
            <person name="Miyauchi S."/>
            <person name="Morin E."/>
            <person name="Yang Z.-L."/>
            <person name="Xu J."/>
            <person name="Martin F.M."/>
        </authorList>
    </citation>
    <scope>NUCLEOTIDE SEQUENCE</scope>
    <source>
        <strain evidence="2">BR01</strain>
    </source>
</reference>
<name>A0A8I3AE02_9AGAM</name>
<evidence type="ECO:0000313" key="2">
    <source>
        <dbReference type="EMBL" id="KAG6382126.1"/>
    </source>
</evidence>
<organism evidence="2 3">
    <name type="scientific">Boletus reticuloceps</name>
    <dbReference type="NCBI Taxonomy" id="495285"/>
    <lineage>
        <taxon>Eukaryota</taxon>
        <taxon>Fungi</taxon>
        <taxon>Dikarya</taxon>
        <taxon>Basidiomycota</taxon>
        <taxon>Agaricomycotina</taxon>
        <taxon>Agaricomycetes</taxon>
        <taxon>Agaricomycetidae</taxon>
        <taxon>Boletales</taxon>
        <taxon>Boletineae</taxon>
        <taxon>Boletaceae</taxon>
        <taxon>Boletoideae</taxon>
        <taxon>Boletus</taxon>
    </lineage>
</organism>